<dbReference type="InterPro" id="IPR018060">
    <property type="entry name" value="HTH_AraC"/>
</dbReference>
<keyword evidence="6" id="KW-1185">Reference proteome</keyword>
<dbReference type="Gene3D" id="1.10.10.60">
    <property type="entry name" value="Homeodomain-like"/>
    <property type="match status" value="1"/>
</dbReference>
<dbReference type="EMBL" id="CP060139">
    <property type="protein sequence ID" value="QNR25579.1"/>
    <property type="molecule type" value="Genomic_DNA"/>
</dbReference>
<dbReference type="PROSITE" id="PS01124">
    <property type="entry name" value="HTH_ARAC_FAMILY_2"/>
    <property type="match status" value="1"/>
</dbReference>
<dbReference type="PANTHER" id="PTHR47893">
    <property type="entry name" value="REGULATORY PROTEIN PCHR"/>
    <property type="match status" value="1"/>
</dbReference>
<gene>
    <name evidence="5" type="ORF">H4K34_06980</name>
</gene>
<dbReference type="AlphaFoldDB" id="A0A7H0VIN1"/>
<evidence type="ECO:0000259" key="4">
    <source>
        <dbReference type="PROSITE" id="PS01124"/>
    </source>
</evidence>
<reference evidence="5 6" key="1">
    <citation type="submission" date="2020-08" db="EMBL/GenBank/DDBJ databases">
        <title>Croceimicrobium hydrocarbonivorans gen. nov., sp. nov., a novel marine bacterium isolated from a bacterial consortium that degrades polyethylene terephthalate.</title>
        <authorList>
            <person name="Liu R."/>
        </authorList>
    </citation>
    <scope>NUCLEOTIDE SEQUENCE [LARGE SCALE GENOMIC DNA]</scope>
    <source>
        <strain evidence="5 6">A20-9</strain>
    </source>
</reference>
<dbReference type="InterPro" id="IPR020449">
    <property type="entry name" value="Tscrpt_reg_AraC-type_HTH"/>
</dbReference>
<keyword evidence="1" id="KW-0805">Transcription regulation</keyword>
<feature type="domain" description="HTH araC/xylS-type" evidence="4">
    <location>
        <begin position="188"/>
        <end position="285"/>
    </location>
</feature>
<evidence type="ECO:0000256" key="2">
    <source>
        <dbReference type="ARBA" id="ARBA00023125"/>
    </source>
</evidence>
<dbReference type="SMART" id="SM00342">
    <property type="entry name" value="HTH_ARAC"/>
    <property type="match status" value="1"/>
</dbReference>
<sequence>MNREFIDIKDFTILVELAEAKEALVDICYFDEPVIAVAFYGSGNVHLEVEYAGEQQSFNHTQGLALSFYADAEVQFKHHVSADRPLECLVIATSLRHIESLPEQEVALFQELLDPLLHPKGHFVPGPQFYMSAAMQHTVDQAFRNQLEGKAKMMFFRSQMTALLAHYFGELSKSADQSLPHDTLQRLDKAREILLANMEEPPGLSDLAAEIGMNTNKLKQSFKAHFGLPVFRYLQNQRLEKAHELIRSGGTTVQEAAWQVGYDSLSSFSKAFAQKFGYRPSEIRA</sequence>
<evidence type="ECO:0000313" key="5">
    <source>
        <dbReference type="EMBL" id="QNR25579.1"/>
    </source>
</evidence>
<dbReference type="InterPro" id="IPR009057">
    <property type="entry name" value="Homeodomain-like_sf"/>
</dbReference>
<evidence type="ECO:0000313" key="6">
    <source>
        <dbReference type="Proteomes" id="UP000516305"/>
    </source>
</evidence>
<dbReference type="PANTHER" id="PTHR47893:SF1">
    <property type="entry name" value="REGULATORY PROTEIN PCHR"/>
    <property type="match status" value="1"/>
</dbReference>
<dbReference type="PRINTS" id="PR00032">
    <property type="entry name" value="HTHARAC"/>
</dbReference>
<keyword evidence="2" id="KW-0238">DNA-binding</keyword>
<protein>
    <submittedName>
        <fullName evidence="5">Helix-turn-helix transcriptional regulator</fullName>
    </submittedName>
</protein>
<keyword evidence="3" id="KW-0804">Transcription</keyword>
<organism evidence="5 6">
    <name type="scientific">Croceimicrobium hydrocarbonivorans</name>
    <dbReference type="NCBI Taxonomy" id="2761580"/>
    <lineage>
        <taxon>Bacteria</taxon>
        <taxon>Pseudomonadati</taxon>
        <taxon>Bacteroidota</taxon>
        <taxon>Flavobacteriia</taxon>
        <taxon>Flavobacteriales</taxon>
        <taxon>Owenweeksiaceae</taxon>
        <taxon>Croceimicrobium</taxon>
    </lineage>
</organism>
<evidence type="ECO:0000256" key="3">
    <source>
        <dbReference type="ARBA" id="ARBA00023163"/>
    </source>
</evidence>
<evidence type="ECO:0000256" key="1">
    <source>
        <dbReference type="ARBA" id="ARBA00023015"/>
    </source>
</evidence>
<proteinExistence type="predicted"/>
<name>A0A7H0VIN1_9FLAO</name>
<dbReference type="GO" id="GO:0003700">
    <property type="term" value="F:DNA-binding transcription factor activity"/>
    <property type="evidence" value="ECO:0007669"/>
    <property type="project" value="InterPro"/>
</dbReference>
<dbReference type="Pfam" id="PF12833">
    <property type="entry name" value="HTH_18"/>
    <property type="match status" value="1"/>
</dbReference>
<dbReference type="GO" id="GO:0043565">
    <property type="term" value="F:sequence-specific DNA binding"/>
    <property type="evidence" value="ECO:0007669"/>
    <property type="project" value="InterPro"/>
</dbReference>
<dbReference type="RefSeq" id="WP_210760106.1">
    <property type="nucleotide sequence ID" value="NZ_CP060139.1"/>
</dbReference>
<dbReference type="InterPro" id="IPR053142">
    <property type="entry name" value="PchR_regulatory_protein"/>
</dbReference>
<dbReference type="Proteomes" id="UP000516305">
    <property type="component" value="Chromosome"/>
</dbReference>
<dbReference type="SUPFAM" id="SSF46689">
    <property type="entry name" value="Homeodomain-like"/>
    <property type="match status" value="2"/>
</dbReference>
<dbReference type="KEGG" id="chyd:H4K34_06980"/>
<accession>A0A7H0VIN1</accession>